<dbReference type="Gene3D" id="3.40.50.300">
    <property type="entry name" value="P-loop containing nucleotide triphosphate hydrolases"/>
    <property type="match status" value="1"/>
</dbReference>
<comment type="caution">
    <text evidence="1">The sequence shown here is derived from an EMBL/GenBank/DDBJ whole genome shotgun (WGS) entry which is preliminary data.</text>
</comment>
<evidence type="ECO:0000313" key="1">
    <source>
        <dbReference type="EMBL" id="MPN35655.1"/>
    </source>
</evidence>
<dbReference type="EMBL" id="VSSQ01089385">
    <property type="protein sequence ID" value="MPN35655.1"/>
    <property type="molecule type" value="Genomic_DNA"/>
</dbReference>
<gene>
    <name evidence="1" type="ORF">SDC9_183153</name>
</gene>
<proteinExistence type="predicted"/>
<organism evidence="1">
    <name type="scientific">bioreactor metagenome</name>
    <dbReference type="NCBI Taxonomy" id="1076179"/>
    <lineage>
        <taxon>unclassified sequences</taxon>
        <taxon>metagenomes</taxon>
        <taxon>ecological metagenomes</taxon>
    </lineage>
</organism>
<reference evidence="1" key="1">
    <citation type="submission" date="2019-08" db="EMBL/GenBank/DDBJ databases">
        <authorList>
            <person name="Kucharzyk K."/>
            <person name="Murdoch R.W."/>
            <person name="Higgins S."/>
            <person name="Loffler F."/>
        </authorList>
    </citation>
    <scope>NUCLEOTIDE SEQUENCE</scope>
</reference>
<evidence type="ECO:0008006" key="2">
    <source>
        <dbReference type="Google" id="ProtNLM"/>
    </source>
</evidence>
<protein>
    <recommendedName>
        <fullName evidence="2">ABC transporter ATP-binding protein</fullName>
    </recommendedName>
</protein>
<dbReference type="AlphaFoldDB" id="A0A645H9H7"/>
<dbReference type="InterPro" id="IPR027417">
    <property type="entry name" value="P-loop_NTPase"/>
</dbReference>
<dbReference type="SUPFAM" id="SSF52540">
    <property type="entry name" value="P-loop containing nucleoside triphosphate hydrolases"/>
    <property type="match status" value="1"/>
</dbReference>
<sequence>MEADRIIVMEDGAITEIGTHNDLIKKPGLYQEIWNIQNHFVSSENNESEGK</sequence>
<name>A0A645H9H7_9ZZZZ</name>
<accession>A0A645H9H7</accession>